<gene>
    <name evidence="6" type="ORF">HNQ58_002476</name>
</gene>
<evidence type="ECO:0000313" key="7">
    <source>
        <dbReference type="Proteomes" id="UP000519004"/>
    </source>
</evidence>
<keyword evidence="6" id="KW-0456">Lyase</keyword>
<dbReference type="Proteomes" id="UP000519004">
    <property type="component" value="Unassembled WGS sequence"/>
</dbReference>
<dbReference type="GO" id="GO:0004300">
    <property type="term" value="F:enoyl-CoA hydratase activity"/>
    <property type="evidence" value="ECO:0007669"/>
    <property type="project" value="UniProtKB-EC"/>
</dbReference>
<dbReference type="UniPathway" id="UPA00659"/>
<keyword evidence="4" id="KW-0443">Lipid metabolism</keyword>
<dbReference type="AlphaFoldDB" id="A0A7W8DFN7"/>
<dbReference type="InterPro" id="IPR029045">
    <property type="entry name" value="ClpP/crotonase-like_dom_sf"/>
</dbReference>
<evidence type="ECO:0000256" key="2">
    <source>
        <dbReference type="ARBA" id="ARBA00005254"/>
    </source>
</evidence>
<dbReference type="GO" id="GO:0006635">
    <property type="term" value="P:fatty acid beta-oxidation"/>
    <property type="evidence" value="ECO:0007669"/>
    <property type="project" value="UniProtKB-UniPathway"/>
</dbReference>
<accession>A0A7W8DFN7</accession>
<evidence type="ECO:0000256" key="1">
    <source>
        <dbReference type="ARBA" id="ARBA00005005"/>
    </source>
</evidence>
<dbReference type="EMBL" id="JACHHX010000022">
    <property type="protein sequence ID" value="MBB5016561.1"/>
    <property type="molecule type" value="Genomic_DNA"/>
</dbReference>
<keyword evidence="3" id="KW-0276">Fatty acid metabolism</keyword>
<dbReference type="RefSeq" id="WP_183949224.1">
    <property type="nucleotide sequence ID" value="NZ_JACHHX010000022.1"/>
</dbReference>
<name>A0A7W8DFN7_9GAMM</name>
<dbReference type="GO" id="GO:0016853">
    <property type="term" value="F:isomerase activity"/>
    <property type="evidence" value="ECO:0007669"/>
    <property type="project" value="UniProtKB-KW"/>
</dbReference>
<dbReference type="InterPro" id="IPR014748">
    <property type="entry name" value="Enoyl-CoA_hydra_C"/>
</dbReference>
<evidence type="ECO:0000313" key="6">
    <source>
        <dbReference type="EMBL" id="MBB5016561.1"/>
    </source>
</evidence>
<dbReference type="PANTHER" id="PTHR43149:SF1">
    <property type="entry name" value="DELTA(3,5)-DELTA(2,4)-DIENOYL-COA ISOMERASE, MITOCHONDRIAL"/>
    <property type="match status" value="1"/>
</dbReference>
<dbReference type="InterPro" id="IPR001753">
    <property type="entry name" value="Enoyl-CoA_hydra/iso"/>
</dbReference>
<organism evidence="6 7">
    <name type="scientific">Rehaibacterium terrae</name>
    <dbReference type="NCBI Taxonomy" id="1341696"/>
    <lineage>
        <taxon>Bacteria</taxon>
        <taxon>Pseudomonadati</taxon>
        <taxon>Pseudomonadota</taxon>
        <taxon>Gammaproteobacteria</taxon>
        <taxon>Lysobacterales</taxon>
        <taxon>Lysobacteraceae</taxon>
        <taxon>Rehaibacterium</taxon>
    </lineage>
</organism>
<comment type="pathway">
    <text evidence="1">Lipid metabolism; fatty acid beta-oxidation.</text>
</comment>
<evidence type="ECO:0000256" key="4">
    <source>
        <dbReference type="ARBA" id="ARBA00023098"/>
    </source>
</evidence>
<dbReference type="Pfam" id="PF00378">
    <property type="entry name" value="ECH_1"/>
    <property type="match status" value="1"/>
</dbReference>
<sequence length="272" mass="28880">MSDYRSLRIDRPAPHMAELVLIGPGKGNAMGPDLWRELPDAVATLNADAELRCLILRGDGGHFSYGLDLPGMGAEIGSVLEDGAAGRAAIIQLARRMVSGFDALAQGRLPVVAAIEGWCIGAGVELIAACDIRLAARSARFALREVKVGMVPDLGGCTRLPHLVGEGWARELALTGDEIDAETAVRIGLINHLCEDAEALRSQALALASRIAVNPPLVVAGIKQVMNARLAAGVDRGNREAATLNGLLMQSEDFAEAMRAFMEKRTPVFRGR</sequence>
<dbReference type="CDD" id="cd06558">
    <property type="entry name" value="crotonase-like"/>
    <property type="match status" value="1"/>
</dbReference>
<dbReference type="Gene3D" id="3.90.226.10">
    <property type="entry name" value="2-enoyl-CoA Hydratase, Chain A, domain 1"/>
    <property type="match status" value="1"/>
</dbReference>
<keyword evidence="5" id="KW-0413">Isomerase</keyword>
<protein>
    <submittedName>
        <fullName evidence="6">Enoyl-CoA hydratase</fullName>
        <ecNumber evidence="6">4.2.1.17</ecNumber>
    </submittedName>
</protein>
<dbReference type="InterPro" id="IPR045002">
    <property type="entry name" value="Ech1-like"/>
</dbReference>
<keyword evidence="7" id="KW-1185">Reference proteome</keyword>
<evidence type="ECO:0000256" key="5">
    <source>
        <dbReference type="ARBA" id="ARBA00023235"/>
    </source>
</evidence>
<dbReference type="PANTHER" id="PTHR43149">
    <property type="entry name" value="ENOYL-COA HYDRATASE"/>
    <property type="match status" value="1"/>
</dbReference>
<comment type="caution">
    <text evidence="6">The sequence shown here is derived from an EMBL/GenBank/DDBJ whole genome shotgun (WGS) entry which is preliminary data.</text>
</comment>
<proteinExistence type="inferred from homology"/>
<comment type="similarity">
    <text evidence="2">Belongs to the enoyl-CoA hydratase/isomerase family.</text>
</comment>
<reference evidence="6 7" key="1">
    <citation type="submission" date="2020-08" db="EMBL/GenBank/DDBJ databases">
        <title>Genomic Encyclopedia of Type Strains, Phase IV (KMG-IV): sequencing the most valuable type-strain genomes for metagenomic binning, comparative biology and taxonomic classification.</title>
        <authorList>
            <person name="Goeker M."/>
        </authorList>
    </citation>
    <scope>NUCLEOTIDE SEQUENCE [LARGE SCALE GENOMIC DNA]</scope>
    <source>
        <strain evidence="6 7">DSM 25897</strain>
    </source>
</reference>
<dbReference type="EC" id="4.2.1.17" evidence="6"/>
<dbReference type="Gene3D" id="1.10.12.10">
    <property type="entry name" value="Lyase 2-enoyl-coa Hydratase, Chain A, domain 2"/>
    <property type="match status" value="1"/>
</dbReference>
<evidence type="ECO:0000256" key="3">
    <source>
        <dbReference type="ARBA" id="ARBA00022832"/>
    </source>
</evidence>
<dbReference type="SUPFAM" id="SSF52096">
    <property type="entry name" value="ClpP/crotonase"/>
    <property type="match status" value="1"/>
</dbReference>